<evidence type="ECO:0000259" key="2">
    <source>
        <dbReference type="Pfam" id="PF01243"/>
    </source>
</evidence>
<dbReference type="OrthoDB" id="163864at2"/>
<evidence type="ECO:0000256" key="1">
    <source>
        <dbReference type="ARBA" id="ARBA00023002"/>
    </source>
</evidence>
<protein>
    <submittedName>
        <fullName evidence="3">Pyridoxamine 5'-phosphate oxidase-related FMN-binding</fullName>
    </submittedName>
</protein>
<dbReference type="Gene3D" id="2.30.110.10">
    <property type="entry name" value="Electron Transport, Fmn-binding Protein, Chain A"/>
    <property type="match status" value="1"/>
</dbReference>
<dbReference type="PANTHER" id="PTHR35176">
    <property type="entry name" value="HEME OXYGENASE HI_0854-RELATED"/>
    <property type="match status" value="1"/>
</dbReference>
<dbReference type="HOGENOM" id="CLU_1445259_0_0_0"/>
<feature type="domain" description="Pyridoxamine 5'-phosphate oxidase N-terminal" evidence="2">
    <location>
        <begin position="93"/>
        <end position="184"/>
    </location>
</feature>
<keyword evidence="4" id="KW-1185">Reference proteome</keyword>
<keyword evidence="1" id="KW-0560">Oxidoreductase</keyword>
<evidence type="ECO:0000313" key="4">
    <source>
        <dbReference type="Proteomes" id="UP000002508"/>
    </source>
</evidence>
<dbReference type="InterPro" id="IPR011576">
    <property type="entry name" value="Pyridox_Oxase_N"/>
</dbReference>
<proteinExistence type="predicted"/>
<dbReference type="AlphaFoldDB" id="B8G8D4"/>
<reference evidence="3" key="1">
    <citation type="submission" date="2008-12" db="EMBL/GenBank/DDBJ databases">
        <title>Complete sequence of Chloroflexus aggregans DSM 9485.</title>
        <authorList>
            <consortium name="US DOE Joint Genome Institute"/>
            <person name="Lucas S."/>
            <person name="Copeland A."/>
            <person name="Lapidus A."/>
            <person name="Glavina del Rio T."/>
            <person name="Dalin E."/>
            <person name="Tice H."/>
            <person name="Pitluck S."/>
            <person name="Foster B."/>
            <person name="Larimer F."/>
            <person name="Land M."/>
            <person name="Hauser L."/>
            <person name="Kyrpides N."/>
            <person name="Mikhailova N."/>
            <person name="Bryant D."/>
            <person name="Richardson P."/>
        </authorList>
    </citation>
    <scope>NUCLEOTIDE SEQUENCE</scope>
    <source>
        <strain evidence="3">DSM 9485</strain>
    </source>
</reference>
<dbReference type="STRING" id="326427.Cagg_3344"/>
<dbReference type="Pfam" id="PF01243">
    <property type="entry name" value="PNPOx_N"/>
    <property type="match status" value="1"/>
</dbReference>
<dbReference type="GO" id="GO:0070967">
    <property type="term" value="F:coenzyme F420 binding"/>
    <property type="evidence" value="ECO:0007669"/>
    <property type="project" value="TreeGrafter"/>
</dbReference>
<dbReference type="SUPFAM" id="SSF50475">
    <property type="entry name" value="FMN-binding split barrel"/>
    <property type="match status" value="1"/>
</dbReference>
<dbReference type="PANTHER" id="PTHR35176:SF4">
    <property type="entry name" value="PYRIDOXAMINE 5'-PHOSPHATE OXIDASE-RELATED FMN-BINDING"/>
    <property type="match status" value="1"/>
</dbReference>
<dbReference type="Proteomes" id="UP000002508">
    <property type="component" value="Chromosome"/>
</dbReference>
<organism evidence="3 4">
    <name type="scientific">Chloroflexus aggregans (strain MD-66 / DSM 9485)</name>
    <dbReference type="NCBI Taxonomy" id="326427"/>
    <lineage>
        <taxon>Bacteria</taxon>
        <taxon>Bacillati</taxon>
        <taxon>Chloroflexota</taxon>
        <taxon>Chloroflexia</taxon>
        <taxon>Chloroflexales</taxon>
        <taxon>Chloroflexineae</taxon>
        <taxon>Chloroflexaceae</taxon>
        <taxon>Chloroflexus</taxon>
    </lineage>
</organism>
<sequence>MGRMGRIGTDWDGWERDPCSSVRSVPSVYTVSERTRMGNSLPNTVGDCIDKVRGHLLPMLRPIVIPEATSVRKVQGYNIPETKENLLSWDFVSEQMSQSRHYWICTIFPDGRPHVVPVWGIWFEHRLFFEGSMQTAWGNNILHNPHIAVHLPDPEKVVIIEGTTYILQDNEIDDETWNILDSTFQKN</sequence>
<dbReference type="InterPro" id="IPR012349">
    <property type="entry name" value="Split_barrel_FMN-bd"/>
</dbReference>
<dbReference type="EMBL" id="CP001337">
    <property type="protein sequence ID" value="ACL26188.1"/>
    <property type="molecule type" value="Genomic_DNA"/>
</dbReference>
<gene>
    <name evidence="3" type="ordered locus">Cagg_3344</name>
</gene>
<dbReference type="eggNOG" id="COG3467">
    <property type="taxonomic scope" value="Bacteria"/>
</dbReference>
<evidence type="ECO:0000313" key="3">
    <source>
        <dbReference type="EMBL" id="ACL26188.1"/>
    </source>
</evidence>
<dbReference type="InterPro" id="IPR052019">
    <property type="entry name" value="F420H2_bilvrd_red/Heme_oxyg"/>
</dbReference>
<dbReference type="GO" id="GO:0005829">
    <property type="term" value="C:cytosol"/>
    <property type="evidence" value="ECO:0007669"/>
    <property type="project" value="TreeGrafter"/>
</dbReference>
<name>B8G8D4_CHLAD</name>
<dbReference type="KEGG" id="cag:Cagg_3344"/>
<dbReference type="GO" id="GO:0016627">
    <property type="term" value="F:oxidoreductase activity, acting on the CH-CH group of donors"/>
    <property type="evidence" value="ECO:0007669"/>
    <property type="project" value="TreeGrafter"/>
</dbReference>
<accession>B8G8D4</accession>